<feature type="compositionally biased region" description="Polar residues" evidence="2">
    <location>
        <begin position="217"/>
        <end position="227"/>
    </location>
</feature>
<feature type="region of interest" description="Disordered" evidence="2">
    <location>
        <begin position="1803"/>
        <end position="1839"/>
    </location>
</feature>
<feature type="region of interest" description="Disordered" evidence="2">
    <location>
        <begin position="736"/>
        <end position="786"/>
    </location>
</feature>
<feature type="region of interest" description="Disordered" evidence="2">
    <location>
        <begin position="3387"/>
        <end position="3436"/>
    </location>
</feature>
<feature type="region of interest" description="Disordered" evidence="2">
    <location>
        <begin position="3282"/>
        <end position="3375"/>
    </location>
</feature>
<feature type="compositionally biased region" description="Basic and acidic residues" evidence="2">
    <location>
        <begin position="3292"/>
        <end position="3313"/>
    </location>
</feature>
<evidence type="ECO:0000313" key="3">
    <source>
        <dbReference type="EMBL" id="CEM36068.1"/>
    </source>
</evidence>
<feature type="compositionally biased region" description="Basic and acidic residues" evidence="2">
    <location>
        <begin position="120"/>
        <end position="137"/>
    </location>
</feature>
<feature type="compositionally biased region" description="Low complexity" evidence="2">
    <location>
        <begin position="2116"/>
        <end position="2130"/>
    </location>
</feature>
<dbReference type="VEuPathDB" id="CryptoDB:Cvel_23888"/>
<feature type="compositionally biased region" description="Low complexity" evidence="2">
    <location>
        <begin position="2229"/>
        <end position="2247"/>
    </location>
</feature>
<feature type="compositionally biased region" description="Basic and acidic residues" evidence="2">
    <location>
        <begin position="1803"/>
        <end position="1837"/>
    </location>
</feature>
<dbReference type="EMBL" id="CDMZ01001676">
    <property type="protein sequence ID" value="CEM36068.1"/>
    <property type="molecule type" value="Genomic_DNA"/>
</dbReference>
<feature type="compositionally biased region" description="Basic and acidic residues" evidence="2">
    <location>
        <begin position="3403"/>
        <end position="3417"/>
    </location>
</feature>
<reference evidence="3" key="1">
    <citation type="submission" date="2014-11" db="EMBL/GenBank/DDBJ databases">
        <authorList>
            <person name="Otto D Thomas"/>
            <person name="Naeem Raeece"/>
        </authorList>
    </citation>
    <scope>NUCLEOTIDE SEQUENCE</scope>
</reference>
<organism evidence="3">
    <name type="scientific">Chromera velia CCMP2878</name>
    <dbReference type="NCBI Taxonomy" id="1169474"/>
    <lineage>
        <taxon>Eukaryota</taxon>
        <taxon>Sar</taxon>
        <taxon>Alveolata</taxon>
        <taxon>Colpodellida</taxon>
        <taxon>Chromeraceae</taxon>
        <taxon>Chromera</taxon>
    </lineage>
</organism>
<feature type="region of interest" description="Disordered" evidence="2">
    <location>
        <begin position="2115"/>
        <end position="2253"/>
    </location>
</feature>
<feature type="compositionally biased region" description="Basic and acidic residues" evidence="2">
    <location>
        <begin position="934"/>
        <end position="945"/>
    </location>
</feature>
<feature type="region of interest" description="Disordered" evidence="2">
    <location>
        <begin position="907"/>
        <end position="952"/>
    </location>
</feature>
<evidence type="ECO:0000256" key="2">
    <source>
        <dbReference type="SAM" id="MobiDB-lite"/>
    </source>
</evidence>
<feature type="region of interest" description="Disordered" evidence="2">
    <location>
        <begin position="2307"/>
        <end position="2358"/>
    </location>
</feature>
<protein>
    <recommendedName>
        <fullName evidence="4">Sfi1 spindle body domain-containing protein</fullName>
    </recommendedName>
</protein>
<keyword evidence="1" id="KW-0175">Coiled coil</keyword>
<feature type="region of interest" description="Disordered" evidence="2">
    <location>
        <begin position="2060"/>
        <end position="2093"/>
    </location>
</feature>
<feature type="region of interest" description="Disordered" evidence="2">
    <location>
        <begin position="67"/>
        <end position="145"/>
    </location>
</feature>
<name>A0A0G4GYA6_9ALVE</name>
<feature type="compositionally biased region" description="Basic and acidic residues" evidence="2">
    <location>
        <begin position="2307"/>
        <end position="2316"/>
    </location>
</feature>
<evidence type="ECO:0008006" key="4">
    <source>
        <dbReference type="Google" id="ProtNLM"/>
    </source>
</evidence>
<feature type="compositionally biased region" description="Basic and acidic residues" evidence="2">
    <location>
        <begin position="1948"/>
        <end position="1978"/>
    </location>
</feature>
<feature type="region of interest" description="Disordered" evidence="2">
    <location>
        <begin position="211"/>
        <end position="246"/>
    </location>
</feature>
<feature type="coiled-coil region" evidence="1">
    <location>
        <begin position="1453"/>
        <end position="1480"/>
    </location>
</feature>
<sequence>MRLERQDALYERILERARLLTDPGAQTPPPLYDLLRAYDAVVEEERIDPQSQEGTRLYRRLLRHVRSEETEDQPRQHHTSSSSSSSSRHSRSVPIPHQVRGPSSPTFGVRSVQSPSVHPSTDDREGNLEREGVERMRRLPAGPRRIQTALSEPARLPFKLSSFPLAPTHPPALTSPPPASRLPDHSTPAAFPPQLFLSPLRLSRRHVSFGAGPVRATHTQLSSSLGNTRDRDAETTTGMRVPVGGTSGALSASFSSAAGGVEESKRQALRQREVQEVICKAYRVRSLESRAFQGLRLFCRARKAGKRRITLYTEDRGLRRASACIQRWRDRTRVGQEWRRQRETAAVRGDAKNRREFMRRWHEWVECRRDLRQAEGRAALTRARQLVRRAAVRGRTRARASSVPLSSVSSPREKIGSRGRSMSPSRSGHSFPSSNVSASDQMVRKAVMVAWRGFAEGRREAREAGERVAVSHRRRVLRSQLCVWRERLRAAREGLRKDEWAVGQRKKSLLTAWRRVAKDIRILRERGAAAATAVKGVQMRRAVHALARASRDRVWGREASLAGGEAVRRGVVRRVFVGWRGVVWRFRDLRGKERRFRETARRGRMERQIGGWRSLMQERVERRKNASSAVENRRRLRALRELRESTRVMRKGREKRECALKMSQARRAKQMLCAWREVALGSNAASSPTLGILSGRGGTLLVGALRRLFAAVQQAEGRRQNEDFALRTAQLARDASRDTLSRMTHLPSETRLAPTSALLPPSSPTLPLPLSPTRSLRRSLAGGGSSSVSVPAAAAGAIRRLLGDGELEHTLRGRGGVLPSDIAFSRPQKFSLLSLSLSITLNSTSPPTASARGVGGRAPLIYHQGAPTSGGRFSGGRGVIRSGSAVSGPLHPLSVVPSPCVRQQTETRGAAHVQALAPPLSPRSEASDETETSGEVKRGVTEKAESSVCETAPDGSRLLSELFRAFGGDEGDAKWRRALSGRFSSIEAAARRFESGVDGSRSSSSLVASTSVSVMPGGFRGDSLDTKSGAPSPGLWTERQARAVAAGASLLGIPRCLSGSVHGARMQKRFVTVCLCVRQAVLRECLQGWRGEVRKIRQLSTDRAKGLLRRVLTAWGAVSGRRSLLRFLSERYRSQRETRTKASILEAWVGRLRFFLEFKRRLRRYRHRVAGLVETSAFEGWADVVRRRQSARAAFGVVAPVVRTKSLARSWTTWRDEFLNSRRSRVASESAGIFARHVLLLHSMRAWKLTVQERMVAVECARRVRYLSLRRGLSLWRGFLERRRDARSRLSLAAEVIAERRMGGAVERWFLWGASRRRMRLMVALQRRRTSLLKASGAFSRWRASTEKSRTLRDAAALVESRVLSDLRERAFTHWRGVMRSAAAFRHLEVVVTRCAARRALETLKAVTACSEQVEEAASSLFFLRRVSRGLRSWMEGAKVVRQKRALEGMTRRQRLADGLKRWRETVQRAERRRQFAARLRGLKQRWSLAMAFEVFNAAVQEEKRRREFGAHVVSAVARGSLRHSLLAWRAETVKRRQEAATMSHLRSVREAREASNALYRLASRVTASRLLLSARHAADMKMRGALRHSLGEWIRQARTRRGLREREEGVREAQERGRCRQAFGVLRLSSLATRIFRQQIAAADLFRRASLLRRSLFFFREGTKKARRLQVAAAHVGDRVCRHRLSGAFSNWIWVLERSAQIRTGASRLERVTLRVRIRWLLRWWAQEAAIVGVLDSIEEEVSVRVDRALAFRGLLGWAEAAFRSRLLRNIGAHVRQQRERNDVRRALVGWLSVLAEKITERQQERKNEEEKETISGDLQRRDERRRGKRERRNEIARNSLASASLSGERRQHRLLAEALRQWRRVAFVRRSKRLRRESIPSSPASSSSSHSSAPHSSPPSSDAVTPVGTRFGGQRGQSRANVNRMRQRGGGGGSSGSSAGHTHANGVREECTSWSEKRKGGNKWRWKEEDQREKRERERRRSSRESPKQMTEMEVGGRSLTYSGKMQTGHGRRRGVQSQEMNRERERRVFHRPSKLWGKGRSLRLKKPKGLLISFTHSQSQEVPPDRKESPLRVADRCPHPEGVEEHTPCPWSSCAPSNGLSQPFPFHVQVQDPACASSPSSQTATAPKSFSNVQDRDGQRQSSEPTAPVVHTEEEENEKEDGDKMPEGVANTLPSPATREPRENRNDRSLEREPSPEGYYRSELSGAVVEPPPPSVPSYPMERRIQAAISDAQTSATSASSPPDSLVPTRSQSCFHSVSAHSSTLRAVVVPLESCVEEEREIPGEADERVEGHRDRELLHWIDGGRRGEKETDLDGEEGASCELVSQSPDSPPSEGKEKKKSNSHPEAESASESPRLGPLWSLCVFVTRWGCLDALRWWQHVVSVEAEEESGQKGEVEEENRNRVLVETLKKWHSAARILRKERGEKETGEKFRAERMRVRAMHVLTVWQLVANTQRQGDTEKAQGLLARREKREVRRAFSSLRGLAKVHRGEREVKNLRTSRAARLFFRRLRVHCAEGRRGPPQLSGRPAVAAALRRWRAFAVKGHEARALLKTADAFSEERRLARLGRAWTALQQVRARNFSKRRAVSFAERGLLRKALKGLQRVAAAERSKRHSVRMDAACRLAERAHAAVDALWRREVGMQSFSALRDFSRVMRRASAVLQKAQNSLILERVIGSWAEVVKQQSMEEAVQRASLQIAFRRFSRGCCLVKTAREDREKACRHFRTRLLLLSMAALRRETAWRWYSAGARHQMTRWSSARAIERALGWWGRWAERQSLNRHKVVLVRGKQAAEKCLQIMRRWAAVSAYARERCEKACRVLGQVEASVIIGGAFKEWALQARCSCSWRCVDLSVSRVWSLVGLAGLREHAEMERCVERLPLRVVLRDPERQKRNGTTDFSLVSPNNPEELRLARASCLRRLFSQWQRVVCIHQGTQRLSRRCSVRLVASCLREWAGFARMERSKRNAAVCIAELSDALVSRQRQDDVACAWDAWALFVTEARRESALERAVDMIRSVRTASACSDCLNRWKAAVASAVLARRRESAKRALVVSLDRARAFRGLQGLAGCVCVARQRRETEGCIRRRALSKALRGLRMACMSKRRDTRRLSQVLLSWRVETRLLSRKRQTAETAVREAHTERTVQSVMASWKSLTSLAALRRRLGTQIGEARQVRVLSGVMDQWREAVWRNQRACALRVRGLMAFQQWRRDSRRRRARRGAEEMRREAEKRLVLFALVTWRQVIDAGVRAAFSVRLLTLISHWKRVVKEERLLRARLSFSPPPFRHKHGGGESRRREGTELNGDTPDRREGRTRRKHVCPAAHRGRRRREESEEDEDSPVGTEDSSPSSSSNATTALHFTPGRTPPRLSSREAGVCLSSSLLPPQRLSSLRSPDSFPSTHADRYEHTVPSRRSDSAASRLRPPDTVKEHTGGGRSLSCVREALSKSWTAGEWICKGGVRRRRSDSPDPSLAADWWSRAVARQSWALVEGGPSAGGGGVPQLEGRSRTHANRHSYRPPLTPLLNLDESVGPCAEQGGPERSSYN</sequence>
<feature type="compositionally biased region" description="Basic and acidic residues" evidence="2">
    <location>
        <begin position="2066"/>
        <end position="2090"/>
    </location>
</feature>
<feature type="compositionally biased region" description="Pro residues" evidence="2">
    <location>
        <begin position="761"/>
        <end position="770"/>
    </location>
</feature>
<feature type="compositionally biased region" description="Basic and acidic residues" evidence="2">
    <location>
        <begin position="2182"/>
        <end position="2198"/>
    </location>
</feature>
<feature type="region of interest" description="Disordered" evidence="2">
    <location>
        <begin position="1876"/>
        <end position="2029"/>
    </location>
</feature>
<feature type="compositionally biased region" description="Low complexity" evidence="2">
    <location>
        <begin position="1882"/>
        <end position="1903"/>
    </location>
</feature>
<feature type="region of interest" description="Disordered" evidence="2">
    <location>
        <begin position="161"/>
        <end position="190"/>
    </location>
</feature>
<feature type="region of interest" description="Disordered" evidence="2">
    <location>
        <begin position="398"/>
        <end position="438"/>
    </location>
</feature>
<feature type="compositionally biased region" description="Basic residues" evidence="2">
    <location>
        <begin position="3314"/>
        <end position="3330"/>
    </location>
</feature>
<evidence type="ECO:0000256" key="1">
    <source>
        <dbReference type="SAM" id="Coils"/>
    </source>
</evidence>
<feature type="region of interest" description="Disordered" evidence="2">
    <location>
        <begin position="3491"/>
        <end position="3546"/>
    </location>
</feature>
<feature type="compositionally biased region" description="Polar residues" evidence="2">
    <location>
        <begin position="101"/>
        <end position="119"/>
    </location>
</feature>
<feature type="compositionally biased region" description="Low complexity" evidence="2">
    <location>
        <begin position="771"/>
        <end position="786"/>
    </location>
</feature>
<feature type="compositionally biased region" description="Low complexity" evidence="2">
    <location>
        <begin position="399"/>
        <end position="410"/>
    </location>
</feature>
<proteinExistence type="predicted"/>
<accession>A0A0G4GYA6</accession>
<feature type="compositionally biased region" description="Low complexity" evidence="2">
    <location>
        <begin position="3387"/>
        <end position="3398"/>
    </location>
</feature>
<feature type="compositionally biased region" description="Low complexity" evidence="2">
    <location>
        <begin position="750"/>
        <end position="760"/>
    </location>
</feature>
<feature type="compositionally biased region" description="Pro residues" evidence="2">
    <location>
        <begin position="167"/>
        <end position="180"/>
    </location>
</feature>
<gene>
    <name evidence="3" type="ORF">Cvel_23888</name>
</gene>
<feature type="compositionally biased region" description="Low complexity" evidence="2">
    <location>
        <begin position="418"/>
        <end position="434"/>
    </location>
</feature>
<feature type="compositionally biased region" description="Basic and acidic residues" evidence="2">
    <location>
        <begin position="3424"/>
        <end position="3434"/>
    </location>
</feature>